<gene>
    <name evidence="2" type="ORF">H257_03971</name>
</gene>
<dbReference type="RefSeq" id="XP_009826600.1">
    <property type="nucleotide sequence ID" value="XM_009828298.1"/>
</dbReference>
<feature type="compositionally biased region" description="Pro residues" evidence="1">
    <location>
        <begin position="114"/>
        <end position="169"/>
    </location>
</feature>
<dbReference type="EMBL" id="KI913120">
    <property type="protein sequence ID" value="ETV83170.1"/>
    <property type="molecule type" value="Genomic_DNA"/>
</dbReference>
<feature type="compositionally biased region" description="Low complexity" evidence="1">
    <location>
        <begin position="28"/>
        <end position="49"/>
    </location>
</feature>
<accession>W4GTX1</accession>
<sequence length="196" mass="21128">MDGLPTSFQSTKKAYFNKKVKNPGGNASGATMMTSSTPSPHSAPSSNSSKRFRHDHGTQRQPPHHHTNKNQSHYSPTVDSPSRHHSSTANGRAYFKPSFLEDPWATLVQSQQHPPLPPPRPATSAPPLPPLPPLPPARPGMSAPPLPPLPPLPPPRSGMSAPPLPPLPPRQHHAPSTSSLFRPSCLEDPWSQLISS</sequence>
<name>W4GTX1_APHAT</name>
<evidence type="ECO:0000313" key="2">
    <source>
        <dbReference type="EMBL" id="ETV83170.1"/>
    </source>
</evidence>
<evidence type="ECO:0000256" key="1">
    <source>
        <dbReference type="SAM" id="MobiDB-lite"/>
    </source>
</evidence>
<dbReference type="InterPro" id="IPR028265">
    <property type="entry name" value="TTDN1/SICKLE"/>
</dbReference>
<dbReference type="Pfam" id="PF15502">
    <property type="entry name" value="MPLKIP"/>
    <property type="match status" value="1"/>
</dbReference>
<feature type="compositionally biased region" description="Polar residues" evidence="1">
    <location>
        <begin position="69"/>
        <end position="80"/>
    </location>
</feature>
<dbReference type="GeneID" id="20805967"/>
<organism evidence="2">
    <name type="scientific">Aphanomyces astaci</name>
    <name type="common">Crayfish plague agent</name>
    <dbReference type="NCBI Taxonomy" id="112090"/>
    <lineage>
        <taxon>Eukaryota</taxon>
        <taxon>Sar</taxon>
        <taxon>Stramenopiles</taxon>
        <taxon>Oomycota</taxon>
        <taxon>Saprolegniomycetes</taxon>
        <taxon>Saprolegniales</taxon>
        <taxon>Verrucalvaceae</taxon>
        <taxon>Aphanomyces</taxon>
    </lineage>
</organism>
<protein>
    <submittedName>
        <fullName evidence="2">Uncharacterized protein</fullName>
    </submittedName>
</protein>
<reference evidence="2" key="1">
    <citation type="submission" date="2013-12" db="EMBL/GenBank/DDBJ databases">
        <title>The Genome Sequence of Aphanomyces astaci APO3.</title>
        <authorList>
            <consortium name="The Broad Institute Genomics Platform"/>
            <person name="Russ C."/>
            <person name="Tyler B."/>
            <person name="van West P."/>
            <person name="Dieguez-Uribeondo J."/>
            <person name="Young S.K."/>
            <person name="Zeng Q."/>
            <person name="Gargeya S."/>
            <person name="Fitzgerald M."/>
            <person name="Abouelleil A."/>
            <person name="Alvarado L."/>
            <person name="Chapman S.B."/>
            <person name="Gainer-Dewar J."/>
            <person name="Goldberg J."/>
            <person name="Griggs A."/>
            <person name="Gujja S."/>
            <person name="Hansen M."/>
            <person name="Howarth C."/>
            <person name="Imamovic A."/>
            <person name="Ireland A."/>
            <person name="Larimer J."/>
            <person name="McCowan C."/>
            <person name="Murphy C."/>
            <person name="Pearson M."/>
            <person name="Poon T.W."/>
            <person name="Priest M."/>
            <person name="Roberts A."/>
            <person name="Saif S."/>
            <person name="Shea T."/>
            <person name="Sykes S."/>
            <person name="Wortman J."/>
            <person name="Nusbaum C."/>
            <person name="Birren B."/>
        </authorList>
    </citation>
    <scope>NUCLEOTIDE SEQUENCE [LARGE SCALE GENOMIC DNA]</scope>
    <source>
        <strain evidence="2">APO3</strain>
    </source>
</reference>
<dbReference type="VEuPathDB" id="FungiDB:H257_03971"/>
<dbReference type="AlphaFoldDB" id="W4GTX1"/>
<proteinExistence type="predicted"/>
<feature type="region of interest" description="Disordered" evidence="1">
    <location>
        <begin position="15"/>
        <end position="196"/>
    </location>
</feature>